<dbReference type="AlphaFoldDB" id="A0A6N9Z4C6"/>
<accession>A0A6N9Z4C6</accession>
<comment type="caution">
    <text evidence="3">The sequence shown here is derived from an EMBL/GenBank/DDBJ whole genome shotgun (WGS) entry which is preliminary data.</text>
</comment>
<sequence>MARELPQNPESAQFGYRGERANRHPGMHDAKHAPLPRHAWKPSRGNRPPAIHWEPSSSKDCEALMTSSVASSWSYHNICDTRGLKISTVITTNHLPICVIDINDIDSLTQAVGYLKYQTQGPVFFRGQHSIYNPLIPSPSSRRPNTCGISGRAPNDTEATTFIYDTIKLAAKWPDDINWSSETLLYADKPSGTNNLLNGDVPLYAMEPLLQHYGLNTRWLDLTDSLPYALFFGLVRYSSKPFIPQWKYDEGAVQDGAASGDLTYRRESCFSRVVKNVITMIPTRRKMPKYYPYIYLYAITPGNTVAARVNSTRDGMTPLPGLSLCEGGYVIDMRQAVPSYYLRPHMQHGLLWKPLPYLLRDTFWQGHRNVRFRIFRIPTETVLRWLGNGDMFAIDGIYPPLRHAITTPDGKSTQEKDVDYGFQQWERNLYQVTYDPTFVYEASLHKPEQAMKRFSHLQNYITSETYFRELMR</sequence>
<protein>
    <submittedName>
        <fullName evidence="3">FRG domain-containing protein</fullName>
    </submittedName>
</protein>
<dbReference type="InterPro" id="IPR014966">
    <property type="entry name" value="FRG-dom"/>
</dbReference>
<organism evidence="3 4">
    <name type="scientific">Bifidobacterium aerophilum</name>
    <dbReference type="NCBI Taxonomy" id="1798155"/>
    <lineage>
        <taxon>Bacteria</taxon>
        <taxon>Bacillati</taxon>
        <taxon>Actinomycetota</taxon>
        <taxon>Actinomycetes</taxon>
        <taxon>Bifidobacteriales</taxon>
        <taxon>Bifidobacteriaceae</taxon>
        <taxon>Bifidobacterium</taxon>
    </lineage>
</organism>
<evidence type="ECO:0000313" key="4">
    <source>
        <dbReference type="Proteomes" id="UP000469194"/>
    </source>
</evidence>
<dbReference type="EMBL" id="WHZW01000009">
    <property type="protein sequence ID" value="NEG89448.1"/>
    <property type="molecule type" value="Genomic_DNA"/>
</dbReference>
<proteinExistence type="predicted"/>
<evidence type="ECO:0000256" key="1">
    <source>
        <dbReference type="SAM" id="MobiDB-lite"/>
    </source>
</evidence>
<feature type="compositionally biased region" description="Basic and acidic residues" evidence="1">
    <location>
        <begin position="17"/>
        <end position="32"/>
    </location>
</feature>
<dbReference type="Proteomes" id="UP000469194">
    <property type="component" value="Unassembled WGS sequence"/>
</dbReference>
<feature type="domain" description="FRG" evidence="2">
    <location>
        <begin position="119"/>
        <end position="259"/>
    </location>
</feature>
<keyword evidence="4" id="KW-1185">Reference proteome</keyword>
<evidence type="ECO:0000313" key="3">
    <source>
        <dbReference type="EMBL" id="NEG89448.1"/>
    </source>
</evidence>
<feature type="region of interest" description="Disordered" evidence="1">
    <location>
        <begin position="1"/>
        <end position="47"/>
    </location>
</feature>
<evidence type="ECO:0000259" key="2">
    <source>
        <dbReference type="SMART" id="SM00901"/>
    </source>
</evidence>
<gene>
    <name evidence="3" type="ORF">GFD25_05475</name>
</gene>
<name>A0A6N9Z4C6_9BIFI</name>
<reference evidence="3 4" key="1">
    <citation type="submission" date="2019-10" db="EMBL/GenBank/DDBJ databases">
        <title>Bifidobacterium from non-human primates.</title>
        <authorList>
            <person name="Modesto M."/>
        </authorList>
    </citation>
    <scope>NUCLEOTIDE SEQUENCE [LARGE SCALE GENOMIC DNA]</scope>
    <source>
        <strain evidence="3 4">TRE17</strain>
    </source>
</reference>
<dbReference type="SMART" id="SM00901">
    <property type="entry name" value="FRG"/>
    <property type="match status" value="1"/>
</dbReference>